<keyword evidence="7" id="KW-0046">Antibiotic resistance</keyword>
<keyword evidence="4 9" id="KW-0812">Transmembrane</keyword>
<feature type="domain" description="Major facilitator superfamily (MFS) profile" evidence="10">
    <location>
        <begin position="25"/>
        <end position="484"/>
    </location>
</feature>
<dbReference type="SUPFAM" id="SSF103473">
    <property type="entry name" value="MFS general substrate transporter"/>
    <property type="match status" value="1"/>
</dbReference>
<organism evidence="11 12">
    <name type="scientific">Streptomyces venezuelae</name>
    <dbReference type="NCBI Taxonomy" id="54571"/>
    <lineage>
        <taxon>Bacteria</taxon>
        <taxon>Bacillati</taxon>
        <taxon>Actinomycetota</taxon>
        <taxon>Actinomycetes</taxon>
        <taxon>Kitasatosporales</taxon>
        <taxon>Streptomycetaceae</taxon>
        <taxon>Streptomyces</taxon>
    </lineage>
</organism>
<feature type="transmembrane region" description="Helical" evidence="9">
    <location>
        <begin position="236"/>
        <end position="258"/>
    </location>
</feature>
<evidence type="ECO:0000256" key="3">
    <source>
        <dbReference type="ARBA" id="ARBA00022475"/>
    </source>
</evidence>
<evidence type="ECO:0000256" key="5">
    <source>
        <dbReference type="ARBA" id="ARBA00022989"/>
    </source>
</evidence>
<evidence type="ECO:0000256" key="2">
    <source>
        <dbReference type="ARBA" id="ARBA00022448"/>
    </source>
</evidence>
<feature type="transmembrane region" description="Helical" evidence="9">
    <location>
        <begin position="279"/>
        <end position="302"/>
    </location>
</feature>
<feature type="transmembrane region" description="Helical" evidence="9">
    <location>
        <begin position="92"/>
        <end position="114"/>
    </location>
</feature>
<dbReference type="Proteomes" id="UP000322927">
    <property type="component" value="Chromosome"/>
</dbReference>
<proteinExistence type="predicted"/>
<feature type="transmembrane region" description="Helical" evidence="9">
    <location>
        <begin position="212"/>
        <end position="230"/>
    </location>
</feature>
<dbReference type="InterPro" id="IPR020846">
    <property type="entry name" value="MFS_dom"/>
</dbReference>
<dbReference type="PANTHER" id="PTHR42718">
    <property type="entry name" value="MAJOR FACILITATOR SUPERFAMILY MULTIDRUG TRANSPORTER MFSC"/>
    <property type="match status" value="1"/>
</dbReference>
<reference evidence="11 12" key="1">
    <citation type="submission" date="2018-05" db="EMBL/GenBank/DDBJ databases">
        <title>Streptomyces venezuelae.</title>
        <authorList>
            <person name="Kim W."/>
            <person name="Lee N."/>
            <person name="Cho B.-K."/>
        </authorList>
    </citation>
    <scope>NUCLEOTIDE SEQUENCE [LARGE SCALE GENOMIC DNA]</scope>
    <source>
        <strain evidence="11 12">ATCC 14584</strain>
    </source>
</reference>
<dbReference type="Gene3D" id="1.20.1250.20">
    <property type="entry name" value="MFS general substrate transporter like domains"/>
    <property type="match status" value="1"/>
</dbReference>
<dbReference type="PRINTS" id="PR01036">
    <property type="entry name" value="TCRTETB"/>
</dbReference>
<dbReference type="PANTHER" id="PTHR42718:SF46">
    <property type="entry name" value="BLR6921 PROTEIN"/>
    <property type="match status" value="1"/>
</dbReference>
<sequence>MATQSAASTAGPGSGKAADPKRWLILAAVCCAYLMIGLDLAVMNVALPDAQQDLGFSDGDRQWIVTAYALPMGSLLLFCGRLTDVMGRKQAVLVALIGFAVASAIGGAANSFGLLVAARALQGVFAALLSPACMSVVATTFTSPKERGKAFGAVGGVMAIGGSMGLIIGGALTSSLDWRWCMYINLFFAAAAFIGSATLLTKQPRQGAQMDVPGMVAASAGLFCLVYGFSNAEDGWSGASTWGFLAAGAILLAVFWAWQMRARNPLLPPRVVADRNRGAAYLTTLFVGAGFFSLLLFLVFYMQTILGYSAVKTGSAMLPMVVSTIMVTAVAGARLVPKVGPRPMIPTGLVISAIGLAWLYFIEVDSSYVSALLGPLLVIGVGMGLIYSAAANTGTSGVEPRDAGVASAAVNVGQQLGGAVGTALFSTIATNTTTNWIADHVQGRPTVGQIHQAALEGYAVVFLWAAFALVFGAVVTALMLRSGPLPSPEEPAEAKEAAEPLAADRV</sequence>
<feature type="transmembrane region" description="Helical" evidence="9">
    <location>
        <begin position="314"/>
        <end position="336"/>
    </location>
</feature>
<name>A0A5P2BQ77_STRVZ</name>
<evidence type="ECO:0000256" key="6">
    <source>
        <dbReference type="ARBA" id="ARBA00023136"/>
    </source>
</evidence>
<evidence type="ECO:0000256" key="7">
    <source>
        <dbReference type="ARBA" id="ARBA00023251"/>
    </source>
</evidence>
<evidence type="ECO:0000256" key="9">
    <source>
        <dbReference type="SAM" id="Phobius"/>
    </source>
</evidence>
<protein>
    <submittedName>
        <fullName evidence="11">MFS transporter</fullName>
    </submittedName>
</protein>
<dbReference type="EMBL" id="CP029192">
    <property type="protein sequence ID" value="QES32110.1"/>
    <property type="molecule type" value="Genomic_DNA"/>
</dbReference>
<evidence type="ECO:0000256" key="8">
    <source>
        <dbReference type="SAM" id="MobiDB-lite"/>
    </source>
</evidence>
<feature type="transmembrane region" description="Helical" evidence="9">
    <location>
        <begin position="343"/>
        <end position="362"/>
    </location>
</feature>
<keyword evidence="3" id="KW-1003">Cell membrane</keyword>
<gene>
    <name evidence="11" type="ORF">DEJ48_00560</name>
</gene>
<keyword evidence="6 9" id="KW-0472">Membrane</keyword>
<dbReference type="GO" id="GO:0005886">
    <property type="term" value="C:plasma membrane"/>
    <property type="evidence" value="ECO:0007669"/>
    <property type="project" value="UniProtKB-SubCell"/>
</dbReference>
<dbReference type="InterPro" id="IPR036259">
    <property type="entry name" value="MFS_trans_sf"/>
</dbReference>
<feature type="transmembrane region" description="Helical" evidence="9">
    <location>
        <begin position="182"/>
        <end position="200"/>
    </location>
</feature>
<dbReference type="Pfam" id="PF07690">
    <property type="entry name" value="MFS_1"/>
    <property type="match status" value="1"/>
</dbReference>
<feature type="compositionally biased region" description="Basic and acidic residues" evidence="8">
    <location>
        <begin position="492"/>
        <end position="506"/>
    </location>
</feature>
<evidence type="ECO:0000256" key="4">
    <source>
        <dbReference type="ARBA" id="ARBA00022692"/>
    </source>
</evidence>
<dbReference type="PROSITE" id="PS50850">
    <property type="entry name" value="MFS"/>
    <property type="match status" value="1"/>
</dbReference>
<comment type="subcellular location">
    <subcellularLocation>
        <location evidence="1">Cell membrane</location>
        <topology evidence="1">Multi-pass membrane protein</topology>
    </subcellularLocation>
</comment>
<dbReference type="InterPro" id="IPR011701">
    <property type="entry name" value="MFS"/>
</dbReference>
<evidence type="ECO:0000313" key="12">
    <source>
        <dbReference type="Proteomes" id="UP000322927"/>
    </source>
</evidence>
<dbReference type="AlphaFoldDB" id="A0A5P2BQ77"/>
<evidence type="ECO:0000313" key="11">
    <source>
        <dbReference type="EMBL" id="QES32110.1"/>
    </source>
</evidence>
<keyword evidence="2" id="KW-0813">Transport</keyword>
<feature type="transmembrane region" description="Helical" evidence="9">
    <location>
        <begin position="120"/>
        <end position="141"/>
    </location>
</feature>
<dbReference type="CDD" id="cd17321">
    <property type="entry name" value="MFS_MMR_MDR_like"/>
    <property type="match status" value="1"/>
</dbReference>
<feature type="region of interest" description="Disordered" evidence="8">
    <location>
        <begin position="484"/>
        <end position="506"/>
    </location>
</feature>
<feature type="transmembrane region" description="Helical" evidence="9">
    <location>
        <begin position="368"/>
        <end position="387"/>
    </location>
</feature>
<feature type="transmembrane region" description="Helical" evidence="9">
    <location>
        <begin position="458"/>
        <end position="480"/>
    </location>
</feature>
<accession>A0A5P2BQ77</accession>
<feature type="transmembrane region" description="Helical" evidence="9">
    <location>
        <begin position="23"/>
        <end position="43"/>
    </location>
</feature>
<dbReference type="GO" id="GO:0046677">
    <property type="term" value="P:response to antibiotic"/>
    <property type="evidence" value="ECO:0007669"/>
    <property type="project" value="UniProtKB-KW"/>
</dbReference>
<evidence type="ECO:0000256" key="1">
    <source>
        <dbReference type="ARBA" id="ARBA00004651"/>
    </source>
</evidence>
<dbReference type="Gene3D" id="1.20.1720.10">
    <property type="entry name" value="Multidrug resistance protein D"/>
    <property type="match status" value="1"/>
</dbReference>
<feature type="transmembrane region" description="Helical" evidence="9">
    <location>
        <begin position="153"/>
        <end position="176"/>
    </location>
</feature>
<dbReference type="OrthoDB" id="4080117at2"/>
<evidence type="ECO:0000259" key="10">
    <source>
        <dbReference type="PROSITE" id="PS50850"/>
    </source>
</evidence>
<dbReference type="GO" id="GO:0022857">
    <property type="term" value="F:transmembrane transporter activity"/>
    <property type="evidence" value="ECO:0007669"/>
    <property type="project" value="InterPro"/>
</dbReference>
<dbReference type="RefSeq" id="WP_150213408.1">
    <property type="nucleotide sequence ID" value="NZ_CP029192.1"/>
</dbReference>
<keyword evidence="5 9" id="KW-1133">Transmembrane helix</keyword>
<feature type="transmembrane region" description="Helical" evidence="9">
    <location>
        <begin position="63"/>
        <end position="80"/>
    </location>
</feature>